<protein>
    <submittedName>
        <fullName evidence="2">ParE toxin of type II toxin-antitoxin system, parDE</fullName>
    </submittedName>
</protein>
<dbReference type="EMBL" id="FOVW01000005">
    <property type="protein sequence ID" value="SFO33298.1"/>
    <property type="molecule type" value="Genomic_DNA"/>
</dbReference>
<gene>
    <name evidence="2" type="ORF">SAMN04488519_105298</name>
</gene>
<dbReference type="STRING" id="226506.SAMN04488519_105298"/>
<dbReference type="Pfam" id="PF05016">
    <property type="entry name" value="ParE_toxin"/>
    <property type="match status" value="1"/>
</dbReference>
<name>A0A1I5GB11_9BACT</name>
<evidence type="ECO:0000313" key="2">
    <source>
        <dbReference type="EMBL" id="SFO33298.1"/>
    </source>
</evidence>
<keyword evidence="1" id="KW-1277">Toxin-antitoxin system</keyword>
<dbReference type="Proteomes" id="UP000199564">
    <property type="component" value="Unassembled WGS sequence"/>
</dbReference>
<dbReference type="InterPro" id="IPR035093">
    <property type="entry name" value="RelE/ParE_toxin_dom_sf"/>
</dbReference>
<dbReference type="InterPro" id="IPR007712">
    <property type="entry name" value="RelE/ParE_toxin"/>
</dbReference>
<evidence type="ECO:0000256" key="1">
    <source>
        <dbReference type="ARBA" id="ARBA00022649"/>
    </source>
</evidence>
<dbReference type="AlphaFoldDB" id="A0A1I5GB11"/>
<accession>A0A1I5GB11</accession>
<evidence type="ECO:0000313" key="3">
    <source>
        <dbReference type="Proteomes" id="UP000199564"/>
    </source>
</evidence>
<dbReference type="RefSeq" id="WP_091653604.1">
    <property type="nucleotide sequence ID" value="NZ_FOVW01000005.1"/>
</dbReference>
<organism evidence="2 3">
    <name type="scientific">Algoriphagus ornithinivorans</name>
    <dbReference type="NCBI Taxonomy" id="226506"/>
    <lineage>
        <taxon>Bacteria</taxon>
        <taxon>Pseudomonadati</taxon>
        <taxon>Bacteroidota</taxon>
        <taxon>Cytophagia</taxon>
        <taxon>Cytophagales</taxon>
        <taxon>Cyclobacteriaceae</taxon>
        <taxon>Algoriphagus</taxon>
    </lineage>
</organism>
<dbReference type="Gene3D" id="3.30.2310.20">
    <property type="entry name" value="RelE-like"/>
    <property type="match status" value="1"/>
</dbReference>
<keyword evidence="3" id="KW-1185">Reference proteome</keyword>
<reference evidence="3" key="1">
    <citation type="submission" date="2016-10" db="EMBL/GenBank/DDBJ databases">
        <authorList>
            <person name="Varghese N."/>
            <person name="Submissions S."/>
        </authorList>
    </citation>
    <scope>NUCLEOTIDE SEQUENCE [LARGE SCALE GENOMIC DNA]</scope>
    <source>
        <strain evidence="3">DSM 15282</strain>
    </source>
</reference>
<proteinExistence type="predicted"/>
<sequence length="105" mass="12470">MVRKIEWTLSSIQDRLEIYTYWKNRNKSTLFSEKLEAIFLKAANIIAENPLIGIESDYEGVRVKVMKGFKIFYSYSEDKIQILRVWDPRQNPRKLKSEIALKKKA</sequence>